<dbReference type="EMBL" id="BLIY01000022">
    <property type="protein sequence ID" value="GFE55472.1"/>
    <property type="molecule type" value="Genomic_DNA"/>
</dbReference>
<accession>A0A9W5TEI6</accession>
<keyword evidence="2" id="KW-1133">Transmembrane helix</keyword>
<evidence type="ECO:0000256" key="1">
    <source>
        <dbReference type="SAM" id="MobiDB-lite"/>
    </source>
</evidence>
<keyword evidence="2" id="KW-0812">Transmembrane</keyword>
<evidence type="ECO:0000256" key="2">
    <source>
        <dbReference type="SAM" id="Phobius"/>
    </source>
</evidence>
<dbReference type="AlphaFoldDB" id="A0A9W5TEI6"/>
<evidence type="ECO:0000313" key="3">
    <source>
        <dbReference type="EMBL" id="GFE55472.1"/>
    </source>
</evidence>
<evidence type="ECO:0000313" key="4">
    <source>
        <dbReference type="Proteomes" id="UP001057455"/>
    </source>
</evidence>
<organism evidence="3 4">
    <name type="scientific">Babesia ovis</name>
    <dbReference type="NCBI Taxonomy" id="5869"/>
    <lineage>
        <taxon>Eukaryota</taxon>
        <taxon>Sar</taxon>
        <taxon>Alveolata</taxon>
        <taxon>Apicomplexa</taxon>
        <taxon>Aconoidasida</taxon>
        <taxon>Piroplasmida</taxon>
        <taxon>Babesiidae</taxon>
        <taxon>Babesia</taxon>
    </lineage>
</organism>
<gene>
    <name evidence="3" type="ORF">BaOVIS_028760</name>
</gene>
<feature type="transmembrane region" description="Helical" evidence="2">
    <location>
        <begin position="112"/>
        <end position="136"/>
    </location>
</feature>
<dbReference type="OrthoDB" id="365900at2759"/>
<reference evidence="3" key="1">
    <citation type="submission" date="2019-12" db="EMBL/GenBank/DDBJ databases">
        <title>Genome sequence of Babesia ovis.</title>
        <authorList>
            <person name="Yamagishi J."/>
            <person name="Sevinc F."/>
            <person name="Xuan X."/>
        </authorList>
    </citation>
    <scope>NUCLEOTIDE SEQUENCE</scope>
    <source>
        <strain evidence="3">Selcuk</strain>
    </source>
</reference>
<protein>
    <submittedName>
        <fullName evidence="3">Uncharacterized protein</fullName>
    </submittedName>
</protein>
<dbReference type="Proteomes" id="UP001057455">
    <property type="component" value="Unassembled WGS sequence"/>
</dbReference>
<keyword evidence="4" id="KW-1185">Reference proteome</keyword>
<keyword evidence="2" id="KW-0472">Membrane</keyword>
<proteinExistence type="predicted"/>
<sequence length="371" mass="41756">MRSPGAAALMANVTRETTAPEEIDLTADETAQHDVIEEIPDENSRHLRMHVAAVYETYCNFKAKLGRRFKERVMRFMRHDMATNVRGRNSGSGRDIEGGNTVRASDITYDSLIFKVTVILGFLLQFPVMWVAGSALFIATSNFKASTVKWGCLNIALTTLSIMYMVQQWQLRSARFLYVPTSGESIVFDTMSPLYPWESVILEKGRRIRAKEFTYKPDLLWEAAEGHLTPTDYDALPLGNTGKLVDPQNLKGLSSIYSATEMEMSISGYVQFGAVLSNTKTTQHDERPLRLNSPGKFPVVYNAHGRPIFDIGMRCVDADDKPLWIGVNATRQNRSSIESAVFYLYRPHSCRLTYNTTGSRPTVHLAYVKSL</sequence>
<feature type="region of interest" description="Disordered" evidence="1">
    <location>
        <begin position="1"/>
        <end position="31"/>
    </location>
</feature>
<name>A0A9W5TEI6_BABOV</name>
<feature type="transmembrane region" description="Helical" evidence="2">
    <location>
        <begin position="148"/>
        <end position="166"/>
    </location>
</feature>
<comment type="caution">
    <text evidence="3">The sequence shown here is derived from an EMBL/GenBank/DDBJ whole genome shotgun (WGS) entry which is preliminary data.</text>
</comment>